<dbReference type="Proteomes" id="UP001515480">
    <property type="component" value="Unassembled WGS sequence"/>
</dbReference>
<proteinExistence type="inferred from homology"/>
<evidence type="ECO:0000313" key="6">
    <source>
        <dbReference type="Proteomes" id="UP001515480"/>
    </source>
</evidence>
<evidence type="ECO:0000259" key="3">
    <source>
        <dbReference type="Pfam" id="PF01466"/>
    </source>
</evidence>
<reference evidence="5 6" key="1">
    <citation type="journal article" date="2024" name="Science">
        <title>Giant polyketide synthase enzymes in the biosynthesis of giant marine polyether toxins.</title>
        <authorList>
            <person name="Fallon T.R."/>
            <person name="Shende V.V."/>
            <person name="Wierzbicki I.H."/>
            <person name="Pendleton A.L."/>
            <person name="Watervoot N.F."/>
            <person name="Auber R.P."/>
            <person name="Gonzalez D.J."/>
            <person name="Wisecaver J.H."/>
            <person name="Moore B.S."/>
        </authorList>
    </citation>
    <scope>NUCLEOTIDE SEQUENCE [LARGE SCALE GENOMIC DNA]</scope>
    <source>
        <strain evidence="5 6">12B1</strain>
    </source>
</reference>
<dbReference type="InterPro" id="IPR011333">
    <property type="entry name" value="SKP1/BTB/POZ_sf"/>
</dbReference>
<accession>A0AB34JLA3</accession>
<comment type="caution">
    <text evidence="5">The sequence shown here is derived from an EMBL/GenBank/DDBJ whole genome shotgun (WGS) entry which is preliminary data.</text>
</comment>
<dbReference type="InterPro" id="IPR001232">
    <property type="entry name" value="SKP1-like"/>
</dbReference>
<dbReference type="AlphaFoldDB" id="A0AB34JLA3"/>
<dbReference type="InterPro" id="IPR016072">
    <property type="entry name" value="Skp1_comp_dimer"/>
</dbReference>
<dbReference type="Pfam" id="PF01466">
    <property type="entry name" value="Skp1"/>
    <property type="match status" value="1"/>
</dbReference>
<dbReference type="PANTHER" id="PTHR11165">
    <property type="entry name" value="SKP1"/>
    <property type="match status" value="1"/>
</dbReference>
<evidence type="ECO:0008006" key="7">
    <source>
        <dbReference type="Google" id="ProtNLM"/>
    </source>
</evidence>
<protein>
    <recommendedName>
        <fullName evidence="7">SKP1-like protein</fullName>
    </recommendedName>
</protein>
<evidence type="ECO:0000256" key="2">
    <source>
        <dbReference type="ARBA" id="ARBA00022786"/>
    </source>
</evidence>
<dbReference type="Gene3D" id="3.30.710.10">
    <property type="entry name" value="Potassium Channel Kv1.1, Chain A"/>
    <property type="match status" value="1"/>
</dbReference>
<gene>
    <name evidence="5" type="ORF">AB1Y20_021350</name>
</gene>
<dbReference type="GO" id="GO:0006511">
    <property type="term" value="P:ubiquitin-dependent protein catabolic process"/>
    <property type="evidence" value="ECO:0007669"/>
    <property type="project" value="InterPro"/>
</dbReference>
<keyword evidence="6" id="KW-1185">Reference proteome</keyword>
<dbReference type="SUPFAM" id="SSF54695">
    <property type="entry name" value="POZ domain"/>
    <property type="match status" value="1"/>
</dbReference>
<dbReference type="InterPro" id="IPR016897">
    <property type="entry name" value="SKP1"/>
</dbReference>
<keyword evidence="2" id="KW-0833">Ubl conjugation pathway</keyword>
<evidence type="ECO:0000259" key="4">
    <source>
        <dbReference type="Pfam" id="PF03931"/>
    </source>
</evidence>
<dbReference type="SUPFAM" id="SSF81382">
    <property type="entry name" value="Skp1 dimerisation domain-like"/>
    <property type="match status" value="1"/>
</dbReference>
<dbReference type="CDD" id="cd18322">
    <property type="entry name" value="BTB_POZ_SKP1"/>
    <property type="match status" value="1"/>
</dbReference>
<dbReference type="SMART" id="SM00512">
    <property type="entry name" value="Skp1"/>
    <property type="match status" value="1"/>
</dbReference>
<evidence type="ECO:0000256" key="1">
    <source>
        <dbReference type="ARBA" id="ARBA00009993"/>
    </source>
</evidence>
<sequence>MATVKPPNTLLAQKPTIRRSFRDERKGTECSYVRKQVHVSVKPNRGRDKRDLQPKFAATMGDDESASVKLKSKQEEVFEVEKEVAFRSITVKNMIEDTGMDTPVPLPMVDSKILIKVIEYCKYHHKAEQESLPEEDKGTWDKDFVKVDDETLFNLILAANYLDIKSLLDLTCKTVADEIKGKTAEEIRARFNIKNDFTPEEEEEVKRDNAWCEER</sequence>
<dbReference type="EMBL" id="JBGBPQ010000007">
    <property type="protein sequence ID" value="KAL1521695.1"/>
    <property type="molecule type" value="Genomic_DNA"/>
</dbReference>
<dbReference type="InterPro" id="IPR016073">
    <property type="entry name" value="Skp1_comp_POZ"/>
</dbReference>
<comment type="similarity">
    <text evidence="1">Belongs to the SKP1 family.</text>
</comment>
<dbReference type="InterPro" id="IPR036296">
    <property type="entry name" value="SKP1-like_dim_sf"/>
</dbReference>
<organism evidence="5 6">
    <name type="scientific">Prymnesium parvum</name>
    <name type="common">Toxic golden alga</name>
    <dbReference type="NCBI Taxonomy" id="97485"/>
    <lineage>
        <taxon>Eukaryota</taxon>
        <taxon>Haptista</taxon>
        <taxon>Haptophyta</taxon>
        <taxon>Prymnesiophyceae</taxon>
        <taxon>Prymnesiales</taxon>
        <taxon>Prymnesiaceae</taxon>
        <taxon>Prymnesium</taxon>
    </lineage>
</organism>
<dbReference type="FunFam" id="3.30.710.10:FF:000026">
    <property type="entry name" value="E3 ubiquitin ligase complex SCF subunit"/>
    <property type="match status" value="1"/>
</dbReference>
<feature type="domain" description="SKP1 component POZ" evidence="4">
    <location>
        <begin position="67"/>
        <end position="126"/>
    </location>
</feature>
<dbReference type="Pfam" id="PF03931">
    <property type="entry name" value="Skp1_POZ"/>
    <property type="match status" value="1"/>
</dbReference>
<evidence type="ECO:0000313" key="5">
    <source>
        <dbReference type="EMBL" id="KAL1521695.1"/>
    </source>
</evidence>
<name>A0AB34JLA3_PRYPA</name>
<feature type="domain" description="SKP1 component dimerisation" evidence="3">
    <location>
        <begin position="165"/>
        <end position="212"/>
    </location>
</feature>